<keyword evidence="1 6" id="KW-0436">Ligase</keyword>
<dbReference type="EMBL" id="AMZN01000009">
    <property type="protein sequence ID" value="ELR73084.1"/>
    <property type="molecule type" value="Genomic_DNA"/>
</dbReference>
<dbReference type="NCBIfam" id="TIGR00121">
    <property type="entry name" value="birA_ligase"/>
    <property type="match status" value="1"/>
</dbReference>
<dbReference type="PANTHER" id="PTHR12835:SF5">
    <property type="entry name" value="BIOTIN--PROTEIN LIGASE"/>
    <property type="match status" value="1"/>
</dbReference>
<dbReference type="GO" id="GO:0004077">
    <property type="term" value="F:biotin--[biotin carboxyl-carrier protein] ligase activity"/>
    <property type="evidence" value="ECO:0007669"/>
    <property type="project" value="UniProtKB-EC"/>
</dbReference>
<dbReference type="GO" id="GO:0005737">
    <property type="term" value="C:cytoplasm"/>
    <property type="evidence" value="ECO:0007669"/>
    <property type="project" value="TreeGrafter"/>
</dbReference>
<evidence type="ECO:0000313" key="6">
    <source>
        <dbReference type="EMBL" id="ELR73084.1"/>
    </source>
</evidence>
<proteinExistence type="predicted"/>
<evidence type="ECO:0000313" key="7">
    <source>
        <dbReference type="Proteomes" id="UP000011135"/>
    </source>
</evidence>
<comment type="catalytic activity">
    <reaction evidence="4">
        <text>biotin + L-lysyl-[protein] + ATP = N(6)-biotinyl-L-lysyl-[protein] + AMP + diphosphate + H(+)</text>
        <dbReference type="Rhea" id="RHEA:11756"/>
        <dbReference type="Rhea" id="RHEA-COMP:9752"/>
        <dbReference type="Rhea" id="RHEA-COMP:10505"/>
        <dbReference type="ChEBI" id="CHEBI:15378"/>
        <dbReference type="ChEBI" id="CHEBI:29969"/>
        <dbReference type="ChEBI" id="CHEBI:30616"/>
        <dbReference type="ChEBI" id="CHEBI:33019"/>
        <dbReference type="ChEBI" id="CHEBI:57586"/>
        <dbReference type="ChEBI" id="CHEBI:83144"/>
        <dbReference type="ChEBI" id="CHEBI:456215"/>
        <dbReference type="EC" id="6.3.4.15"/>
    </reaction>
</comment>
<dbReference type="PROSITE" id="PS51733">
    <property type="entry name" value="BPL_LPL_CATALYTIC"/>
    <property type="match status" value="1"/>
</dbReference>
<comment type="caution">
    <text evidence="6">The sequence shown here is derived from an EMBL/GenBank/DDBJ whole genome shotgun (WGS) entry which is preliminary data.</text>
</comment>
<dbReference type="PANTHER" id="PTHR12835">
    <property type="entry name" value="BIOTIN PROTEIN LIGASE"/>
    <property type="match status" value="1"/>
</dbReference>
<gene>
    <name evidence="6" type="ORF">C900_05719</name>
</gene>
<dbReference type="Pfam" id="PF03099">
    <property type="entry name" value="BPL_LplA_LipB"/>
    <property type="match status" value="1"/>
</dbReference>
<dbReference type="InterPro" id="IPR004408">
    <property type="entry name" value="Biotin_CoA_COase_ligase"/>
</dbReference>
<dbReference type="Pfam" id="PF02237">
    <property type="entry name" value="BPL_C"/>
    <property type="match status" value="1"/>
</dbReference>
<sequence>MYKIPAKTLFLGKKVNFMTTCHSTNDEAALLIAKQKVIEGTIVITDNQTAGKGQRGNSWNSTPGKNLTFSIILKPNFLSIVQQFDLNIAVSLGILDYLNRIRNGFEVKWPNDVYFGEKKVCGILIQNNIKGQQLEHAIVGIGLNINQLEFAHPNAISLSTITGNTFDLSDVFEALLLNIEKRYIQLKRGELVELKQDYLDHMYRFGEDFLYRAGEVFNGRITGITDQGLLEIETNQGLKQFGFKEVEFIP</sequence>
<dbReference type="CDD" id="cd16442">
    <property type="entry name" value="BPL"/>
    <property type="match status" value="1"/>
</dbReference>
<dbReference type="SUPFAM" id="SSF55681">
    <property type="entry name" value="Class II aaRS and biotin synthetases"/>
    <property type="match status" value="1"/>
</dbReference>
<accession>L8JZJ3</accession>
<keyword evidence="2" id="KW-0092">Biotin</keyword>
<dbReference type="EC" id="6.3.4.15" evidence="3"/>
<evidence type="ECO:0000256" key="2">
    <source>
        <dbReference type="ARBA" id="ARBA00023267"/>
    </source>
</evidence>
<reference evidence="6 7" key="1">
    <citation type="submission" date="2012-12" db="EMBL/GenBank/DDBJ databases">
        <title>Genome assembly of Fulvivirga imtechensis AK7.</title>
        <authorList>
            <person name="Nupur N."/>
            <person name="Khatri I."/>
            <person name="Kumar R."/>
            <person name="Subramanian S."/>
            <person name="Pinnaka A."/>
        </authorList>
    </citation>
    <scope>NUCLEOTIDE SEQUENCE [LARGE SCALE GENOMIC DNA]</scope>
    <source>
        <strain evidence="6 7">AK7</strain>
    </source>
</reference>
<dbReference type="InterPro" id="IPR004143">
    <property type="entry name" value="BPL_LPL_catalytic"/>
</dbReference>
<name>L8JZJ3_9BACT</name>
<feature type="domain" description="BPL/LPL catalytic" evidence="5">
    <location>
        <begin position="3"/>
        <end position="187"/>
    </location>
</feature>
<dbReference type="Gene3D" id="3.30.930.10">
    <property type="entry name" value="Bira Bifunctional Protein, Domain 2"/>
    <property type="match status" value="1"/>
</dbReference>
<dbReference type="AlphaFoldDB" id="L8JZJ3"/>
<evidence type="ECO:0000259" key="5">
    <source>
        <dbReference type="PROSITE" id="PS51733"/>
    </source>
</evidence>
<dbReference type="InterPro" id="IPR045864">
    <property type="entry name" value="aa-tRNA-synth_II/BPL/LPL"/>
</dbReference>
<evidence type="ECO:0000256" key="4">
    <source>
        <dbReference type="ARBA" id="ARBA00047846"/>
    </source>
</evidence>
<dbReference type="eggNOG" id="COG0340">
    <property type="taxonomic scope" value="Bacteria"/>
</dbReference>
<dbReference type="STRING" id="1237149.C900_05719"/>
<dbReference type="PATRIC" id="fig|1237149.3.peg.797"/>
<protein>
    <recommendedName>
        <fullName evidence="3">biotin--[biotin carboxyl-carrier protein] ligase</fullName>
        <ecNumber evidence="3">6.3.4.15</ecNumber>
    </recommendedName>
</protein>
<dbReference type="Proteomes" id="UP000011135">
    <property type="component" value="Unassembled WGS sequence"/>
</dbReference>
<evidence type="ECO:0000256" key="1">
    <source>
        <dbReference type="ARBA" id="ARBA00022598"/>
    </source>
</evidence>
<organism evidence="6 7">
    <name type="scientific">Fulvivirga imtechensis AK7</name>
    <dbReference type="NCBI Taxonomy" id="1237149"/>
    <lineage>
        <taxon>Bacteria</taxon>
        <taxon>Pseudomonadati</taxon>
        <taxon>Bacteroidota</taxon>
        <taxon>Cytophagia</taxon>
        <taxon>Cytophagales</taxon>
        <taxon>Fulvivirgaceae</taxon>
        <taxon>Fulvivirga</taxon>
    </lineage>
</organism>
<evidence type="ECO:0000256" key="3">
    <source>
        <dbReference type="ARBA" id="ARBA00024227"/>
    </source>
</evidence>
<keyword evidence="7" id="KW-1185">Reference proteome</keyword>
<dbReference type="InterPro" id="IPR003142">
    <property type="entry name" value="BPL_C"/>
</dbReference>